<organism evidence="1">
    <name type="scientific">marine sediment metagenome</name>
    <dbReference type="NCBI Taxonomy" id="412755"/>
    <lineage>
        <taxon>unclassified sequences</taxon>
        <taxon>metagenomes</taxon>
        <taxon>ecological metagenomes</taxon>
    </lineage>
</organism>
<proteinExistence type="predicted"/>
<dbReference type="AlphaFoldDB" id="A0A0F9NWJ0"/>
<comment type="caution">
    <text evidence="1">The sequence shown here is derived from an EMBL/GenBank/DDBJ whole genome shotgun (WGS) entry which is preliminary data.</text>
</comment>
<reference evidence="1" key="1">
    <citation type="journal article" date="2015" name="Nature">
        <title>Complex archaea that bridge the gap between prokaryotes and eukaryotes.</title>
        <authorList>
            <person name="Spang A."/>
            <person name="Saw J.H."/>
            <person name="Jorgensen S.L."/>
            <person name="Zaremba-Niedzwiedzka K."/>
            <person name="Martijn J."/>
            <person name="Lind A.E."/>
            <person name="van Eijk R."/>
            <person name="Schleper C."/>
            <person name="Guy L."/>
            <person name="Ettema T.J."/>
        </authorList>
    </citation>
    <scope>NUCLEOTIDE SEQUENCE</scope>
</reference>
<evidence type="ECO:0000313" key="1">
    <source>
        <dbReference type="EMBL" id="KKN16452.1"/>
    </source>
</evidence>
<sequence length="172" mass="19377">MKTPLEKARKDALREWLRTAYVGEYYRLPALQMTPYVIGIMEQAFEAGWAAREGETVSGRLATGPNLQDIIGPTEPRDAVRRSFINYPIQAADDVGKHNCDMLACRKCHNCGSEGGRIHGPWNLCDGCDQERAYNDADDAEYEEALLRAECDDDEVGYVAEPEDDWDEDERG</sequence>
<protein>
    <submittedName>
        <fullName evidence="1">Uncharacterized protein</fullName>
    </submittedName>
</protein>
<dbReference type="EMBL" id="LAZR01003612">
    <property type="protein sequence ID" value="KKN16452.1"/>
    <property type="molecule type" value="Genomic_DNA"/>
</dbReference>
<gene>
    <name evidence="1" type="ORF">LCGC14_0975610</name>
</gene>
<accession>A0A0F9NWJ0</accession>
<name>A0A0F9NWJ0_9ZZZZ</name>